<dbReference type="Pfam" id="PF09339">
    <property type="entry name" value="HTH_IclR"/>
    <property type="match status" value="1"/>
</dbReference>
<organism evidence="8 9">
    <name type="scientific">Siminovitchia terrae</name>
    <name type="common">Bacillus terrae</name>
    <dbReference type="NCBI Taxonomy" id="1914933"/>
    <lineage>
        <taxon>Bacteria</taxon>
        <taxon>Bacillati</taxon>
        <taxon>Bacillota</taxon>
        <taxon>Bacilli</taxon>
        <taxon>Bacillales</taxon>
        <taxon>Bacillaceae</taxon>
        <taxon>Siminovitchia</taxon>
    </lineage>
</organism>
<dbReference type="Proteomes" id="UP000287296">
    <property type="component" value="Unassembled WGS sequence"/>
</dbReference>
<comment type="caution">
    <text evidence="8">The sequence shown here is derived from an EMBL/GenBank/DDBJ whole genome shotgun (WGS) entry which is preliminary data.</text>
</comment>
<dbReference type="Gene3D" id="1.10.10.10">
    <property type="entry name" value="Winged helix-like DNA-binding domain superfamily/Winged helix DNA-binding domain"/>
    <property type="match status" value="1"/>
</dbReference>
<dbReference type="InterPro" id="IPR050707">
    <property type="entry name" value="HTH_MetabolicPath_Reg"/>
</dbReference>
<dbReference type="FunFam" id="1.10.10.10:FF:000056">
    <property type="entry name" value="IclR family transcriptional regulator"/>
    <property type="match status" value="1"/>
</dbReference>
<dbReference type="SUPFAM" id="SSF46785">
    <property type="entry name" value="Winged helix' DNA-binding domain"/>
    <property type="match status" value="1"/>
</dbReference>
<dbReference type="Gene3D" id="3.30.450.40">
    <property type="match status" value="1"/>
</dbReference>
<dbReference type="PANTHER" id="PTHR30136">
    <property type="entry name" value="HELIX-TURN-HELIX TRANSCRIPTIONAL REGULATOR, ICLR FAMILY"/>
    <property type="match status" value="1"/>
</dbReference>
<dbReference type="GO" id="GO:0003700">
    <property type="term" value="F:DNA-binding transcription factor activity"/>
    <property type="evidence" value="ECO:0007669"/>
    <property type="project" value="TreeGrafter"/>
</dbReference>
<reference evidence="8 9" key="1">
    <citation type="submission" date="2018-12" db="EMBL/GenBank/DDBJ databases">
        <authorList>
            <person name="Sun L."/>
            <person name="Chen Z."/>
        </authorList>
    </citation>
    <scope>NUCLEOTIDE SEQUENCE [LARGE SCALE GENOMIC DNA]</scope>
    <source>
        <strain evidence="8 9">LMG 29736</strain>
    </source>
</reference>
<evidence type="ECO:0000259" key="6">
    <source>
        <dbReference type="PROSITE" id="PS51077"/>
    </source>
</evidence>
<evidence type="ECO:0000256" key="4">
    <source>
        <dbReference type="ARBA" id="ARBA00058938"/>
    </source>
</evidence>
<accession>A0A429XCL5</accession>
<dbReference type="RefSeq" id="WP_120114714.1">
    <property type="nucleotide sequence ID" value="NZ_QYTW02000002.1"/>
</dbReference>
<dbReference type="InterPro" id="IPR014757">
    <property type="entry name" value="Tscrpt_reg_IclR_C"/>
</dbReference>
<evidence type="ECO:0000313" key="8">
    <source>
        <dbReference type="EMBL" id="RST61099.1"/>
    </source>
</evidence>
<feature type="domain" description="HTH iclR-type" evidence="6">
    <location>
        <begin position="11"/>
        <end position="73"/>
    </location>
</feature>
<name>A0A429XCL5_SIMTE</name>
<dbReference type="OrthoDB" id="9778379at2"/>
<dbReference type="PANTHER" id="PTHR30136:SF35">
    <property type="entry name" value="HTH-TYPE TRANSCRIPTIONAL REGULATOR RV1719"/>
    <property type="match status" value="1"/>
</dbReference>
<dbReference type="PROSITE" id="PS51077">
    <property type="entry name" value="HTH_ICLR"/>
    <property type="match status" value="1"/>
</dbReference>
<dbReference type="SUPFAM" id="SSF55781">
    <property type="entry name" value="GAF domain-like"/>
    <property type="match status" value="1"/>
</dbReference>
<dbReference type="InterPro" id="IPR029016">
    <property type="entry name" value="GAF-like_dom_sf"/>
</dbReference>
<evidence type="ECO:0000256" key="5">
    <source>
        <dbReference type="ARBA" id="ARBA00070406"/>
    </source>
</evidence>
<dbReference type="InterPro" id="IPR036390">
    <property type="entry name" value="WH_DNA-bd_sf"/>
</dbReference>
<evidence type="ECO:0000259" key="7">
    <source>
        <dbReference type="PROSITE" id="PS51078"/>
    </source>
</evidence>
<evidence type="ECO:0000256" key="3">
    <source>
        <dbReference type="ARBA" id="ARBA00023163"/>
    </source>
</evidence>
<keyword evidence="3" id="KW-0804">Transcription</keyword>
<dbReference type="GO" id="GO:0003677">
    <property type="term" value="F:DNA binding"/>
    <property type="evidence" value="ECO:0007669"/>
    <property type="project" value="UniProtKB-KW"/>
</dbReference>
<proteinExistence type="predicted"/>
<comment type="function">
    <text evidence="4">May be an activator protein for the gylABX operon.</text>
</comment>
<evidence type="ECO:0000256" key="1">
    <source>
        <dbReference type="ARBA" id="ARBA00023015"/>
    </source>
</evidence>
<feature type="domain" description="IclR-ED" evidence="7">
    <location>
        <begin position="74"/>
        <end position="247"/>
    </location>
</feature>
<dbReference type="SMART" id="SM00346">
    <property type="entry name" value="HTH_ICLR"/>
    <property type="match status" value="1"/>
</dbReference>
<keyword evidence="1" id="KW-0805">Transcription regulation</keyword>
<dbReference type="AlphaFoldDB" id="A0A429XCL5"/>
<keyword evidence="2" id="KW-0238">DNA-binding</keyword>
<protein>
    <recommendedName>
        <fullName evidence="5">Glycerol operon regulatory protein</fullName>
    </recommendedName>
</protein>
<sequence length="249" mass="27681">MSDSDKEKYSANSLVRGLEILKLFNEETPTLSLSEISKSLGVSRTVPYRLLYTLQSMGYLDQDENTKRYSLTPKVLEIGFAYLSSLKLPEIAQPYIEKLRDELGTSCHLSILDDQEVVYIGTAPVRHVSMINVNIGARLPARALANGRVLLAYQPEGRLTDKFNESDLTSIQKELESIRKQGYAITEGDFLPGVHSAAAPIFDYTGSIKAALNVVTSEPLFHENFLEEVALPKVVEAAKELSNHLGYKK</sequence>
<dbReference type="EMBL" id="QYTW02000002">
    <property type="protein sequence ID" value="RST61099.1"/>
    <property type="molecule type" value="Genomic_DNA"/>
</dbReference>
<evidence type="ECO:0000313" key="9">
    <source>
        <dbReference type="Proteomes" id="UP000287296"/>
    </source>
</evidence>
<dbReference type="PROSITE" id="PS51078">
    <property type="entry name" value="ICLR_ED"/>
    <property type="match status" value="1"/>
</dbReference>
<dbReference type="GO" id="GO:0045892">
    <property type="term" value="P:negative regulation of DNA-templated transcription"/>
    <property type="evidence" value="ECO:0007669"/>
    <property type="project" value="TreeGrafter"/>
</dbReference>
<dbReference type="InterPro" id="IPR036388">
    <property type="entry name" value="WH-like_DNA-bd_sf"/>
</dbReference>
<dbReference type="InterPro" id="IPR005471">
    <property type="entry name" value="Tscrpt_reg_IclR_N"/>
</dbReference>
<dbReference type="Pfam" id="PF01614">
    <property type="entry name" value="IclR_C"/>
    <property type="match status" value="1"/>
</dbReference>
<evidence type="ECO:0000256" key="2">
    <source>
        <dbReference type="ARBA" id="ARBA00023125"/>
    </source>
</evidence>
<gene>
    <name evidence="8" type="ORF">D5F11_003345</name>
</gene>